<proteinExistence type="predicted"/>
<organism evidence="1 2">
    <name type="scientific">Planoprotostelium fungivorum</name>
    <dbReference type="NCBI Taxonomy" id="1890364"/>
    <lineage>
        <taxon>Eukaryota</taxon>
        <taxon>Amoebozoa</taxon>
        <taxon>Evosea</taxon>
        <taxon>Variosea</taxon>
        <taxon>Cavosteliida</taxon>
        <taxon>Cavosteliaceae</taxon>
        <taxon>Planoprotostelium</taxon>
    </lineage>
</organism>
<evidence type="ECO:0000313" key="1">
    <source>
        <dbReference type="EMBL" id="PRP87679.1"/>
    </source>
</evidence>
<dbReference type="Proteomes" id="UP000241769">
    <property type="component" value="Unassembled WGS sequence"/>
</dbReference>
<dbReference type="InParanoid" id="A0A2P6NUN5"/>
<protein>
    <submittedName>
        <fullName evidence="1">Uncharacterized protein</fullName>
    </submittedName>
</protein>
<keyword evidence="2" id="KW-1185">Reference proteome</keyword>
<dbReference type="AlphaFoldDB" id="A0A2P6NUN5"/>
<sequence length="196" mass="22316">MNGEQSVAKPVSSLLAVEESLDDDNTFSDEPIHTEGAIFVVYTMQALIFVPARIPLDIQHNPMFTPRASNSNNFAPVISPFQSKLKRILEDEEESHNQLYASFSGLRTYQIAERLKRAERFMRELSVNEAAEIERGMSLRIIDKHYKRPDEQTIQEIRERRQAEANGLKAPRTGRTGMTETIDAIVSGVYISDRNF</sequence>
<gene>
    <name evidence="1" type="ORF">PROFUN_02379</name>
</gene>
<reference evidence="1 2" key="1">
    <citation type="journal article" date="2018" name="Genome Biol. Evol.">
        <title>Multiple Roots of Fruiting Body Formation in Amoebozoa.</title>
        <authorList>
            <person name="Hillmann F."/>
            <person name="Forbes G."/>
            <person name="Novohradska S."/>
            <person name="Ferling I."/>
            <person name="Riege K."/>
            <person name="Groth M."/>
            <person name="Westermann M."/>
            <person name="Marz M."/>
            <person name="Spaller T."/>
            <person name="Winckler T."/>
            <person name="Schaap P."/>
            <person name="Glockner G."/>
        </authorList>
    </citation>
    <scope>NUCLEOTIDE SEQUENCE [LARGE SCALE GENOMIC DNA]</scope>
    <source>
        <strain evidence="1 2">Jena</strain>
    </source>
</reference>
<evidence type="ECO:0000313" key="2">
    <source>
        <dbReference type="Proteomes" id="UP000241769"/>
    </source>
</evidence>
<accession>A0A2P6NUN5</accession>
<dbReference type="EMBL" id="MDYQ01000018">
    <property type="protein sequence ID" value="PRP87679.1"/>
    <property type="molecule type" value="Genomic_DNA"/>
</dbReference>
<comment type="caution">
    <text evidence="1">The sequence shown here is derived from an EMBL/GenBank/DDBJ whole genome shotgun (WGS) entry which is preliminary data.</text>
</comment>
<name>A0A2P6NUN5_9EUKA</name>